<dbReference type="EMBL" id="UINC01055922">
    <property type="protein sequence ID" value="SVB75357.1"/>
    <property type="molecule type" value="Genomic_DNA"/>
</dbReference>
<dbReference type="InterPro" id="IPR015424">
    <property type="entry name" value="PyrdxlP-dep_Trfase"/>
</dbReference>
<reference evidence="4" key="1">
    <citation type="submission" date="2018-05" db="EMBL/GenBank/DDBJ databases">
        <authorList>
            <person name="Lanie J.A."/>
            <person name="Ng W.-L."/>
            <person name="Kazmierczak K.M."/>
            <person name="Andrzejewski T.M."/>
            <person name="Davidsen T.M."/>
            <person name="Wayne K.J."/>
            <person name="Tettelin H."/>
            <person name="Glass J.I."/>
            <person name="Rusch D."/>
            <person name="Podicherti R."/>
            <person name="Tsui H.-C.T."/>
            <person name="Winkler M.E."/>
        </authorList>
    </citation>
    <scope>NUCLEOTIDE SEQUENCE</scope>
</reference>
<evidence type="ECO:0000256" key="2">
    <source>
        <dbReference type="ARBA" id="ARBA00008954"/>
    </source>
</evidence>
<dbReference type="PIRSF" id="PIRSF000521">
    <property type="entry name" value="Transaminase_4ab_Lys_Orn"/>
    <property type="match status" value="1"/>
</dbReference>
<dbReference type="Gene3D" id="3.40.640.10">
    <property type="entry name" value="Type I PLP-dependent aspartate aminotransferase-like (Major domain)"/>
    <property type="match status" value="1"/>
</dbReference>
<dbReference type="InterPro" id="IPR005814">
    <property type="entry name" value="Aminotrans_3"/>
</dbReference>
<dbReference type="SUPFAM" id="SSF53383">
    <property type="entry name" value="PLP-dependent transferases"/>
    <property type="match status" value="1"/>
</dbReference>
<accession>A0A382GL64</accession>
<dbReference type="GO" id="GO:0030170">
    <property type="term" value="F:pyridoxal phosphate binding"/>
    <property type="evidence" value="ECO:0007669"/>
    <property type="project" value="InterPro"/>
</dbReference>
<evidence type="ECO:0008006" key="5">
    <source>
        <dbReference type="Google" id="ProtNLM"/>
    </source>
</evidence>
<dbReference type="GO" id="GO:0042802">
    <property type="term" value="F:identical protein binding"/>
    <property type="evidence" value="ECO:0007669"/>
    <property type="project" value="TreeGrafter"/>
</dbReference>
<organism evidence="4">
    <name type="scientific">marine metagenome</name>
    <dbReference type="NCBI Taxonomy" id="408172"/>
    <lineage>
        <taxon>unclassified sequences</taxon>
        <taxon>metagenomes</taxon>
        <taxon>ecological metagenomes</taxon>
    </lineage>
</organism>
<protein>
    <recommendedName>
        <fullName evidence="5">Aspartate aminotransferase family protein</fullName>
    </recommendedName>
</protein>
<comment type="cofactor">
    <cofactor evidence="1">
        <name>pyridoxal 5'-phosphate</name>
        <dbReference type="ChEBI" id="CHEBI:597326"/>
    </cofactor>
</comment>
<evidence type="ECO:0000256" key="1">
    <source>
        <dbReference type="ARBA" id="ARBA00001933"/>
    </source>
</evidence>
<sequence length="393" mass="43865">MEKKEAKKKIKNSHFGIKVKKNLSEWIDQESIGSVGMGLFDMPPVMERAEGPYLYDCDDKQYVDFLSGFSVSSFGNNNEDIRNIIVEQSKKLTHYFDFPHPQRIKLAKKLNDVSGIKEKTNVIFGVTGSDSIELAIRAARYFTGKPYILTAFGDYHGVTYGTAGLTTKGGVHQYFHPIRPNNDIGYFPFPHSYRKPTDKFPGYNLNSLKIFQQMLEGKETPYTDGLYNVNNVAAILVEPFQSSAGYYIPPKEYLQILREIANRHGMLLIVDEIQNGLGRSGKMWAYEHSGIEPDIICTSKALGGGLPLSAVIGKENILSEWSPTAYVSTQAANVLACAAGNYVIDKISSNNFLNDVNKSGNYLLKGLKELKTRHPIIGYLDNCGLYTGVELVR</sequence>
<dbReference type="Pfam" id="PF00202">
    <property type="entry name" value="Aminotran_3"/>
    <property type="match status" value="1"/>
</dbReference>
<dbReference type="CDD" id="cd00610">
    <property type="entry name" value="OAT_like"/>
    <property type="match status" value="1"/>
</dbReference>
<dbReference type="AlphaFoldDB" id="A0A382GL64"/>
<dbReference type="InterPro" id="IPR050103">
    <property type="entry name" value="Class-III_PLP-dep_AT"/>
</dbReference>
<dbReference type="PANTHER" id="PTHR11986:SF58">
    <property type="entry name" value="LEUCINE_METHIONINE RACEMASE"/>
    <property type="match status" value="1"/>
</dbReference>
<evidence type="ECO:0000313" key="4">
    <source>
        <dbReference type="EMBL" id="SVB75357.1"/>
    </source>
</evidence>
<keyword evidence="3" id="KW-0663">Pyridoxal phosphate</keyword>
<dbReference type="GO" id="GO:0008483">
    <property type="term" value="F:transaminase activity"/>
    <property type="evidence" value="ECO:0007669"/>
    <property type="project" value="InterPro"/>
</dbReference>
<dbReference type="InterPro" id="IPR015421">
    <property type="entry name" value="PyrdxlP-dep_Trfase_major"/>
</dbReference>
<dbReference type="PANTHER" id="PTHR11986">
    <property type="entry name" value="AMINOTRANSFERASE CLASS III"/>
    <property type="match status" value="1"/>
</dbReference>
<gene>
    <name evidence="4" type="ORF">METZ01_LOCUS228211</name>
</gene>
<dbReference type="InterPro" id="IPR049704">
    <property type="entry name" value="Aminotrans_3_PPA_site"/>
</dbReference>
<dbReference type="Gene3D" id="3.90.1150.10">
    <property type="entry name" value="Aspartate Aminotransferase, domain 1"/>
    <property type="match status" value="1"/>
</dbReference>
<evidence type="ECO:0000256" key="3">
    <source>
        <dbReference type="ARBA" id="ARBA00022898"/>
    </source>
</evidence>
<name>A0A382GL64_9ZZZZ</name>
<proteinExistence type="inferred from homology"/>
<dbReference type="InterPro" id="IPR015422">
    <property type="entry name" value="PyrdxlP-dep_Trfase_small"/>
</dbReference>
<dbReference type="PROSITE" id="PS00600">
    <property type="entry name" value="AA_TRANSFER_CLASS_3"/>
    <property type="match status" value="1"/>
</dbReference>
<feature type="non-terminal residue" evidence="4">
    <location>
        <position position="393"/>
    </location>
</feature>
<comment type="similarity">
    <text evidence="2">Belongs to the class-III pyridoxal-phosphate-dependent aminotransferase family.</text>
</comment>